<protein>
    <submittedName>
        <fullName evidence="2">Uncharacterized protein</fullName>
    </submittedName>
</protein>
<feature type="region of interest" description="Disordered" evidence="1">
    <location>
        <begin position="20"/>
        <end position="122"/>
    </location>
</feature>
<evidence type="ECO:0000256" key="1">
    <source>
        <dbReference type="SAM" id="MobiDB-lite"/>
    </source>
</evidence>
<sequence length="122" mass="13208">MADSADPKYLDKRTVERYVRSGQLDETEYERHLQGLPDVAEKSVPVETLMLDDADDFDDEEDDFEDEGDDTSDDSDEAETSAAAESTDGDADDADDADEAESDNEAATASNETSDDEGPVSA</sequence>
<evidence type="ECO:0000313" key="2">
    <source>
        <dbReference type="EMBL" id="GEL73580.1"/>
    </source>
</evidence>
<reference evidence="3 4" key="1">
    <citation type="submission" date="2016-10" db="EMBL/GenBank/DDBJ databases">
        <authorList>
            <person name="Varghese N."/>
            <person name="Submissions S."/>
        </authorList>
    </citation>
    <scope>NUCLEOTIDE SEQUENCE [LARGE SCALE GENOMIC DNA]</scope>
    <source>
        <strain evidence="3 4">DSM 2260</strain>
    </source>
</reference>
<evidence type="ECO:0000313" key="5">
    <source>
        <dbReference type="Proteomes" id="UP000321224"/>
    </source>
</evidence>
<proteinExistence type="predicted"/>
<dbReference type="EMBL" id="FNAJ01000008">
    <property type="protein sequence ID" value="SDE52112.1"/>
    <property type="molecule type" value="Genomic_DNA"/>
</dbReference>
<evidence type="ECO:0000313" key="3">
    <source>
        <dbReference type="EMBL" id="SDE52112.1"/>
    </source>
</evidence>
<dbReference type="Proteomes" id="UP000198717">
    <property type="component" value="Unassembled WGS sequence"/>
</dbReference>
<feature type="compositionally biased region" description="Acidic residues" evidence="1">
    <location>
        <begin position="87"/>
        <end position="104"/>
    </location>
</feature>
<gene>
    <name evidence="2" type="ORF">MVI01_53640</name>
    <name evidence="3" type="ORF">SAMN04488504_10826</name>
</gene>
<dbReference type="AlphaFoldDB" id="A0A511HJ38"/>
<comment type="caution">
    <text evidence="2">The sequence shown here is derived from an EMBL/GenBank/DDBJ whole genome shotgun (WGS) entry which is preliminary data.</text>
</comment>
<feature type="compositionally biased region" description="Acidic residues" evidence="1">
    <location>
        <begin position="113"/>
        <end position="122"/>
    </location>
</feature>
<accession>A0A511HJ38</accession>
<keyword evidence="4" id="KW-1185">Reference proteome</keyword>
<name>A0A511HJ38_9BACT</name>
<feature type="compositionally biased region" description="Acidic residues" evidence="1">
    <location>
        <begin position="50"/>
        <end position="79"/>
    </location>
</feature>
<dbReference type="Proteomes" id="UP000321224">
    <property type="component" value="Unassembled WGS sequence"/>
</dbReference>
<dbReference type="EMBL" id="BJVY01000036">
    <property type="protein sequence ID" value="GEL73580.1"/>
    <property type="molecule type" value="Genomic_DNA"/>
</dbReference>
<dbReference type="RefSeq" id="WP_090491560.1">
    <property type="nucleotide sequence ID" value="NZ_BJVY01000036.1"/>
</dbReference>
<organism evidence="2 5">
    <name type="scientific">Myxococcus virescens</name>
    <dbReference type="NCBI Taxonomy" id="83456"/>
    <lineage>
        <taxon>Bacteria</taxon>
        <taxon>Pseudomonadati</taxon>
        <taxon>Myxococcota</taxon>
        <taxon>Myxococcia</taxon>
        <taxon>Myxococcales</taxon>
        <taxon>Cystobacterineae</taxon>
        <taxon>Myxococcaceae</taxon>
        <taxon>Myxococcus</taxon>
    </lineage>
</organism>
<evidence type="ECO:0000313" key="4">
    <source>
        <dbReference type="Proteomes" id="UP000198717"/>
    </source>
</evidence>
<reference evidence="2 5" key="2">
    <citation type="submission" date="2019-07" db="EMBL/GenBank/DDBJ databases">
        <title>Whole genome shotgun sequence of Myxococcus virescens NBRC 100334.</title>
        <authorList>
            <person name="Hosoyama A."/>
            <person name="Uohara A."/>
            <person name="Ohji S."/>
            <person name="Ichikawa N."/>
        </authorList>
    </citation>
    <scope>NUCLEOTIDE SEQUENCE [LARGE SCALE GENOMIC DNA]</scope>
    <source>
        <strain evidence="2 5">NBRC 100334</strain>
    </source>
</reference>